<organism evidence="5 6">
    <name type="scientific">Trypanosoma cruzi Dm28c</name>
    <dbReference type="NCBI Taxonomy" id="1416333"/>
    <lineage>
        <taxon>Eukaryota</taxon>
        <taxon>Discoba</taxon>
        <taxon>Euglenozoa</taxon>
        <taxon>Kinetoplastea</taxon>
        <taxon>Metakinetoplastina</taxon>
        <taxon>Trypanosomatida</taxon>
        <taxon>Trypanosomatidae</taxon>
        <taxon>Trypanosoma</taxon>
        <taxon>Schizotrypanum</taxon>
    </lineage>
</organism>
<proteinExistence type="inferred from homology"/>
<dbReference type="AlphaFoldDB" id="V5DMJ8"/>
<keyword evidence="3" id="KW-0812">Transmembrane</keyword>
<dbReference type="Gene3D" id="3.40.50.300">
    <property type="entry name" value="P-loop containing nucleotide triphosphate hydrolases"/>
    <property type="match status" value="1"/>
</dbReference>
<dbReference type="SMART" id="SM00382">
    <property type="entry name" value="AAA"/>
    <property type="match status" value="1"/>
</dbReference>
<comment type="similarity">
    <text evidence="1">Belongs to the AAA ATPase family. BCS1 subfamily.</text>
</comment>
<evidence type="ECO:0000313" key="6">
    <source>
        <dbReference type="Proteomes" id="UP000017861"/>
    </source>
</evidence>
<evidence type="ECO:0000256" key="3">
    <source>
        <dbReference type="SAM" id="Phobius"/>
    </source>
</evidence>
<evidence type="ECO:0000256" key="2">
    <source>
        <dbReference type="SAM" id="MobiDB-lite"/>
    </source>
</evidence>
<feature type="region of interest" description="Disordered" evidence="2">
    <location>
        <begin position="630"/>
        <end position="657"/>
    </location>
</feature>
<dbReference type="GO" id="GO:0005524">
    <property type="term" value="F:ATP binding"/>
    <property type="evidence" value="ECO:0007669"/>
    <property type="project" value="InterPro"/>
</dbReference>
<dbReference type="Pfam" id="PF00004">
    <property type="entry name" value="AAA"/>
    <property type="match status" value="2"/>
</dbReference>
<feature type="transmembrane region" description="Helical" evidence="3">
    <location>
        <begin position="87"/>
        <end position="103"/>
    </location>
</feature>
<feature type="domain" description="AAA+ ATPase" evidence="4">
    <location>
        <begin position="359"/>
        <end position="612"/>
    </location>
</feature>
<dbReference type="Proteomes" id="UP000017861">
    <property type="component" value="Unassembled WGS sequence"/>
</dbReference>
<accession>V5DMJ8</accession>
<reference evidence="5 6" key="1">
    <citation type="journal article" date="2014" name="Genome Announc.">
        <title>Trypanosoma cruzi Clone Dm28c Draft Genome Sequence.</title>
        <authorList>
            <person name="Grisard E.C."/>
            <person name="Teixeira S.M."/>
            <person name="de Almeida L.G."/>
            <person name="Stoco P.H."/>
            <person name="Gerber A.L."/>
            <person name="Talavera-Lopez C."/>
            <person name="Lima O.C."/>
            <person name="Andersson B."/>
            <person name="de Vasconcelos A.T."/>
        </authorList>
    </citation>
    <scope>NUCLEOTIDE SEQUENCE [LARGE SCALE GENOMIC DNA]</scope>
    <source>
        <strain evidence="5 6">Dm28c</strain>
    </source>
</reference>
<dbReference type="GO" id="GO:0016887">
    <property type="term" value="F:ATP hydrolysis activity"/>
    <property type="evidence" value="ECO:0007669"/>
    <property type="project" value="InterPro"/>
</dbReference>
<comment type="caution">
    <text evidence="5">The sequence shown here is derived from an EMBL/GenBank/DDBJ whole genome shotgun (WGS) entry which is preliminary data.</text>
</comment>
<name>V5DMJ8_TRYCR</name>
<dbReference type="SUPFAM" id="SSF52540">
    <property type="entry name" value="P-loop containing nucleoside triphosphate hydrolases"/>
    <property type="match status" value="1"/>
</dbReference>
<sequence length="720" mass="81074">MLCFLFMYCCCCYLVLVGIVEIGGFFVCFLLFFSSLCFSLCSGVSEVMLKETVVSFMPMDYGFLDSIMFSFSLVLERILSTAMSREVLLLFLLLVCTALRVLVPELSRVAKEKFFYFSRVYLVRRVTAHLCMASVGILSDRNALLQNAIFYFLYHNFWRTSLPSSVWKNKKSLLLLMDPLRHSWEERYDSPFRVDFFGDADDGFREDVNWRSQREFARYLLVRVPVEGSWVPVSEDGVELTYDRQREKIDGTEGVQRTILLRAVGDSDADERIKRFLQAALDFYVGMLPSVLNYGRVFLQMHAPLSERESEGRVFFKRYPLVQHKTFDTLFFPEKRKILKMVDDFLAKRGRFATEGFPGKLGFLLYGPPGTGKTSFVKALAAYTGRHIVSVNLAFLRSNQELYDIFLSREFHCVGDSNPTYFGVGDVIFLLDDVDTSSSMVRSRVRKRTVRMHRAATLESCWNSAAITFGGDADKRDDTEIVADDDSDEEDGDKSTDEENEDSEGGGAASQQQITLVNQILRSVLESQRPGESHASLGDNSSDNEKTVDFSFLKLLQSTESANLSGLLNVLDGAVDTPGRIVVMITNHPERLDPALVRPGRFSLKLRMDYIQLPALLDMLGLHFGSGRPADWGDTNEKKSGNLSANETSGAKPLPLPKLSDAEAERVRQAIAAIQEKKKQAGGDFVGLTISPAEIESMCTVCNSLDEFIGLLDSRFNEKE</sequence>
<evidence type="ECO:0000259" key="4">
    <source>
        <dbReference type="SMART" id="SM00382"/>
    </source>
</evidence>
<dbReference type="OrthoDB" id="10251412at2759"/>
<evidence type="ECO:0000313" key="5">
    <source>
        <dbReference type="EMBL" id="ESS68646.1"/>
    </source>
</evidence>
<protein>
    <recommendedName>
        <fullName evidence="4">AAA+ ATPase domain-containing protein</fullName>
    </recommendedName>
</protein>
<evidence type="ECO:0000256" key="1">
    <source>
        <dbReference type="ARBA" id="ARBA00007448"/>
    </source>
</evidence>
<dbReference type="VEuPathDB" id="TriTrypDB:TCDM_02577"/>
<dbReference type="InterPro" id="IPR003593">
    <property type="entry name" value="AAA+_ATPase"/>
</dbReference>
<keyword evidence="3" id="KW-1133">Transmembrane helix</keyword>
<feature type="transmembrane region" description="Helical" evidence="3">
    <location>
        <begin position="5"/>
        <end position="33"/>
    </location>
</feature>
<keyword evidence="3" id="KW-0472">Membrane</keyword>
<dbReference type="InterPro" id="IPR003959">
    <property type="entry name" value="ATPase_AAA_core"/>
</dbReference>
<dbReference type="InterPro" id="IPR050747">
    <property type="entry name" value="Mitochondrial_chaperone_BCS1"/>
</dbReference>
<feature type="region of interest" description="Disordered" evidence="2">
    <location>
        <begin position="476"/>
        <end position="512"/>
    </location>
</feature>
<feature type="transmembrane region" description="Helical" evidence="3">
    <location>
        <begin position="53"/>
        <end position="75"/>
    </location>
</feature>
<dbReference type="EMBL" id="AYLP01000018">
    <property type="protein sequence ID" value="ESS68646.1"/>
    <property type="molecule type" value="Genomic_DNA"/>
</dbReference>
<dbReference type="PANTHER" id="PTHR23070">
    <property type="entry name" value="BCS1 AAA-TYPE ATPASE"/>
    <property type="match status" value="1"/>
</dbReference>
<dbReference type="InterPro" id="IPR027417">
    <property type="entry name" value="P-loop_NTPase"/>
</dbReference>
<gene>
    <name evidence="5" type="ORF">TCDM_02577</name>
</gene>
<feature type="compositionally biased region" description="Acidic residues" evidence="2">
    <location>
        <begin position="480"/>
        <end position="504"/>
    </location>
</feature>